<organism evidence="1 2">
    <name type="scientific">Mytilus galloprovincialis</name>
    <name type="common">Mediterranean mussel</name>
    <dbReference type="NCBI Taxonomy" id="29158"/>
    <lineage>
        <taxon>Eukaryota</taxon>
        <taxon>Metazoa</taxon>
        <taxon>Spiralia</taxon>
        <taxon>Lophotrochozoa</taxon>
        <taxon>Mollusca</taxon>
        <taxon>Bivalvia</taxon>
        <taxon>Autobranchia</taxon>
        <taxon>Pteriomorphia</taxon>
        <taxon>Mytilida</taxon>
        <taxon>Mytiloidea</taxon>
        <taxon>Mytilidae</taxon>
        <taxon>Mytilinae</taxon>
        <taxon>Mytilus</taxon>
    </lineage>
</organism>
<comment type="caution">
    <text evidence="1">The sequence shown here is derived from an EMBL/GenBank/DDBJ whole genome shotgun (WGS) entry which is preliminary data.</text>
</comment>
<dbReference type="EMBL" id="UYJE01010333">
    <property type="protein sequence ID" value="VDI82253.1"/>
    <property type="molecule type" value="Genomic_DNA"/>
</dbReference>
<sequence>MFYDGYNISKDQFHFEAQCPLFGDQRTVKKITLPDNIFVWTAFIRSQVLIWKAGKQNHKMLYNNSKCQLLGNIQDGRIASLSIQSAEDTCFTINLQCNLTIQPMCIALDDTGIGMNIYEATTTSCEVQQSQITSIKQSTVMTSEIETQSEPDNAEWTSTYNSSSFGSVITLNGGTVYI</sequence>
<keyword evidence="2" id="KW-1185">Reference proteome</keyword>
<dbReference type="AlphaFoldDB" id="A0A8B6HM75"/>
<protein>
    <submittedName>
        <fullName evidence="1">Uncharacterized protein</fullName>
    </submittedName>
</protein>
<gene>
    <name evidence="1" type="ORF">MGAL_10B081508</name>
</gene>
<proteinExistence type="predicted"/>
<evidence type="ECO:0000313" key="2">
    <source>
        <dbReference type="Proteomes" id="UP000596742"/>
    </source>
</evidence>
<evidence type="ECO:0000313" key="1">
    <source>
        <dbReference type="EMBL" id="VDI82253.1"/>
    </source>
</evidence>
<reference evidence="1" key="1">
    <citation type="submission" date="2018-11" db="EMBL/GenBank/DDBJ databases">
        <authorList>
            <person name="Alioto T."/>
            <person name="Alioto T."/>
        </authorList>
    </citation>
    <scope>NUCLEOTIDE SEQUENCE</scope>
</reference>
<accession>A0A8B6HM75</accession>
<dbReference type="Proteomes" id="UP000596742">
    <property type="component" value="Unassembled WGS sequence"/>
</dbReference>
<name>A0A8B6HM75_MYTGA</name>